<dbReference type="PANTHER" id="PTHR42852">
    <property type="entry name" value="THIOL:DISULFIDE INTERCHANGE PROTEIN DSBE"/>
    <property type="match status" value="1"/>
</dbReference>
<dbReference type="GO" id="GO:0030313">
    <property type="term" value="C:cell envelope"/>
    <property type="evidence" value="ECO:0007669"/>
    <property type="project" value="UniProtKB-SubCell"/>
</dbReference>
<dbReference type="PROSITE" id="PS51352">
    <property type="entry name" value="THIOREDOXIN_2"/>
    <property type="match status" value="1"/>
</dbReference>
<proteinExistence type="predicted"/>
<evidence type="ECO:0000256" key="2">
    <source>
        <dbReference type="ARBA" id="ARBA00022748"/>
    </source>
</evidence>
<dbReference type="GO" id="GO:0016209">
    <property type="term" value="F:antioxidant activity"/>
    <property type="evidence" value="ECO:0007669"/>
    <property type="project" value="InterPro"/>
</dbReference>
<comment type="caution">
    <text evidence="7">The sequence shown here is derived from an EMBL/GenBank/DDBJ whole genome shotgun (WGS) entry which is preliminary data.</text>
</comment>
<dbReference type="SUPFAM" id="SSF52833">
    <property type="entry name" value="Thioredoxin-like"/>
    <property type="match status" value="1"/>
</dbReference>
<dbReference type="AlphaFoldDB" id="A0A9X2XYX6"/>
<comment type="subcellular location">
    <subcellularLocation>
        <location evidence="1">Cell envelope</location>
    </subcellularLocation>
</comment>
<name>A0A9X2XYX6_9BACT</name>
<evidence type="ECO:0000313" key="8">
    <source>
        <dbReference type="Proteomes" id="UP001155483"/>
    </source>
</evidence>
<dbReference type="Proteomes" id="UP001155483">
    <property type="component" value="Unassembled WGS sequence"/>
</dbReference>
<organism evidence="7 8">
    <name type="scientific">Paraflavisolibacter caeni</name>
    <dbReference type="NCBI Taxonomy" id="2982496"/>
    <lineage>
        <taxon>Bacteria</taxon>
        <taxon>Pseudomonadati</taxon>
        <taxon>Bacteroidota</taxon>
        <taxon>Chitinophagia</taxon>
        <taxon>Chitinophagales</taxon>
        <taxon>Chitinophagaceae</taxon>
        <taxon>Paraflavisolibacter</taxon>
    </lineage>
</organism>
<keyword evidence="2" id="KW-0201">Cytochrome c-type biogenesis</keyword>
<feature type="domain" description="Thioredoxin" evidence="6">
    <location>
        <begin position="51"/>
        <end position="192"/>
    </location>
</feature>
<dbReference type="InterPro" id="IPR013766">
    <property type="entry name" value="Thioredoxin_domain"/>
</dbReference>
<feature type="chain" id="PRO_5040966058" evidence="5">
    <location>
        <begin position="21"/>
        <end position="194"/>
    </location>
</feature>
<keyword evidence="4" id="KW-0676">Redox-active center</keyword>
<dbReference type="PANTHER" id="PTHR42852:SF6">
    <property type="entry name" value="THIOL:DISULFIDE INTERCHANGE PROTEIN DSBE"/>
    <property type="match status" value="1"/>
</dbReference>
<evidence type="ECO:0000256" key="3">
    <source>
        <dbReference type="ARBA" id="ARBA00023157"/>
    </source>
</evidence>
<gene>
    <name evidence="7" type="ORF">OCK74_22720</name>
</gene>
<dbReference type="CDD" id="cd02966">
    <property type="entry name" value="TlpA_like_family"/>
    <property type="match status" value="1"/>
</dbReference>
<reference evidence="7" key="1">
    <citation type="submission" date="2022-09" db="EMBL/GenBank/DDBJ databases">
        <authorList>
            <person name="Yuan C."/>
            <person name="Ke Z."/>
        </authorList>
    </citation>
    <scope>NUCLEOTIDE SEQUENCE</scope>
    <source>
        <strain evidence="7">LB-8</strain>
    </source>
</reference>
<dbReference type="Pfam" id="PF00578">
    <property type="entry name" value="AhpC-TSA"/>
    <property type="match status" value="1"/>
</dbReference>
<reference evidence="7" key="2">
    <citation type="submission" date="2023-04" db="EMBL/GenBank/DDBJ databases">
        <title>Paracnuella aquatica gen. nov., sp. nov., a member of the family Chitinophagaceae isolated from a hot spring.</title>
        <authorList>
            <person name="Wang C."/>
        </authorList>
    </citation>
    <scope>NUCLEOTIDE SEQUENCE</scope>
    <source>
        <strain evidence="7">LB-8</strain>
    </source>
</reference>
<evidence type="ECO:0000256" key="4">
    <source>
        <dbReference type="ARBA" id="ARBA00023284"/>
    </source>
</evidence>
<dbReference type="InterPro" id="IPR050553">
    <property type="entry name" value="Thioredoxin_ResA/DsbE_sf"/>
</dbReference>
<keyword evidence="5" id="KW-0732">Signal</keyword>
<evidence type="ECO:0000256" key="1">
    <source>
        <dbReference type="ARBA" id="ARBA00004196"/>
    </source>
</evidence>
<evidence type="ECO:0000313" key="7">
    <source>
        <dbReference type="EMBL" id="MCU7551951.1"/>
    </source>
</evidence>
<dbReference type="EMBL" id="JAOTIF010000026">
    <property type="protein sequence ID" value="MCU7551951.1"/>
    <property type="molecule type" value="Genomic_DNA"/>
</dbReference>
<dbReference type="InterPro" id="IPR036249">
    <property type="entry name" value="Thioredoxin-like_sf"/>
</dbReference>
<dbReference type="Gene3D" id="3.40.30.10">
    <property type="entry name" value="Glutaredoxin"/>
    <property type="match status" value="1"/>
</dbReference>
<keyword evidence="8" id="KW-1185">Reference proteome</keyword>
<accession>A0A9X2XYX6</accession>
<protein>
    <submittedName>
        <fullName evidence="7">TlpA family protein disulfide reductase</fullName>
    </submittedName>
</protein>
<feature type="signal peptide" evidence="5">
    <location>
        <begin position="1"/>
        <end position="20"/>
    </location>
</feature>
<keyword evidence="3" id="KW-1015">Disulfide bond</keyword>
<evidence type="ECO:0000256" key="5">
    <source>
        <dbReference type="SAM" id="SignalP"/>
    </source>
</evidence>
<dbReference type="GO" id="GO:0017004">
    <property type="term" value="P:cytochrome complex assembly"/>
    <property type="evidence" value="ECO:0007669"/>
    <property type="project" value="UniProtKB-KW"/>
</dbReference>
<evidence type="ECO:0000259" key="6">
    <source>
        <dbReference type="PROSITE" id="PS51352"/>
    </source>
</evidence>
<dbReference type="GO" id="GO:0016491">
    <property type="term" value="F:oxidoreductase activity"/>
    <property type="evidence" value="ECO:0007669"/>
    <property type="project" value="InterPro"/>
</dbReference>
<dbReference type="InterPro" id="IPR000866">
    <property type="entry name" value="AhpC/TSA"/>
</dbReference>
<sequence>MRYKYFFVFALLFMSFKSSSQRLEVDSADRKARLDSFMQDLNNKREQRKREAIGKPFNQFSISTGGKKISNKDLEQKVVFINFWFSGCKPCLEEFDELNTLFEQFKSNKSFLFLSFTFDSPEMISETRKKYQLKFKSYSIPERECLRLNQGSGYPLSILIGKDGRIKQFYDASIKKENIEAVCQDVLKELNTGI</sequence>